<evidence type="ECO:0000259" key="6">
    <source>
        <dbReference type="Pfam" id="PF00425"/>
    </source>
</evidence>
<dbReference type="InterPro" id="IPR015890">
    <property type="entry name" value="Chorismate_C"/>
</dbReference>
<accession>A0A238UCK3</accession>
<dbReference type="PANTHER" id="PTHR42839:SF2">
    <property type="entry name" value="ISOCHORISMATE SYNTHASE ENTC"/>
    <property type="match status" value="1"/>
</dbReference>
<dbReference type="PANTHER" id="PTHR42839">
    <property type="entry name" value="ISOCHORISMATE SYNTHASE ENTC"/>
    <property type="match status" value="1"/>
</dbReference>
<dbReference type="NCBIfam" id="TIGR00543">
    <property type="entry name" value="isochor_syn"/>
    <property type="match status" value="1"/>
</dbReference>
<evidence type="ECO:0000313" key="7">
    <source>
        <dbReference type="EMBL" id="SNR16899.1"/>
    </source>
</evidence>
<dbReference type="AlphaFoldDB" id="A0A238UCK3"/>
<proteinExistence type="inferred from homology"/>
<dbReference type="EC" id="5.4.4.2" evidence="3"/>
<gene>
    <name evidence="7" type="primary">menF</name>
    <name evidence="7" type="ORF">TJEJU_3248</name>
</gene>
<evidence type="ECO:0000256" key="2">
    <source>
        <dbReference type="ARBA" id="ARBA00005297"/>
    </source>
</evidence>
<evidence type="ECO:0000256" key="4">
    <source>
        <dbReference type="ARBA" id="ARBA00023235"/>
    </source>
</evidence>
<dbReference type="Proteomes" id="UP000215214">
    <property type="component" value="Chromosome TJEJU"/>
</dbReference>
<comment type="catalytic activity">
    <reaction evidence="1">
        <text>chorismate = isochorismate</text>
        <dbReference type="Rhea" id="RHEA:18985"/>
        <dbReference type="ChEBI" id="CHEBI:29748"/>
        <dbReference type="ChEBI" id="CHEBI:29780"/>
        <dbReference type="EC" id="5.4.4.2"/>
    </reaction>
</comment>
<comment type="similarity">
    <text evidence="2">Belongs to the isochorismate synthase family.</text>
</comment>
<keyword evidence="4 7" id="KW-0413">Isomerase</keyword>
<reference evidence="7 8" key="1">
    <citation type="submission" date="2017-07" db="EMBL/GenBank/DDBJ databases">
        <authorList>
            <person name="Sun Z.S."/>
            <person name="Albrecht U."/>
            <person name="Echele G."/>
            <person name="Lee C.C."/>
        </authorList>
    </citation>
    <scope>NUCLEOTIDE SEQUENCE [LARGE SCALE GENOMIC DNA]</scope>
    <source>
        <strain evidence="8">type strain: KCTC 22618</strain>
    </source>
</reference>
<feature type="domain" description="Chorismate-utilising enzyme C-terminal" evidence="6">
    <location>
        <begin position="90"/>
        <end position="333"/>
    </location>
</feature>
<dbReference type="EMBL" id="LT899436">
    <property type="protein sequence ID" value="SNR16899.1"/>
    <property type="molecule type" value="Genomic_DNA"/>
</dbReference>
<dbReference type="KEGG" id="tje:TJEJU_3248"/>
<dbReference type="SUPFAM" id="SSF56322">
    <property type="entry name" value="ADC synthase"/>
    <property type="match status" value="1"/>
</dbReference>
<evidence type="ECO:0000256" key="1">
    <source>
        <dbReference type="ARBA" id="ARBA00000799"/>
    </source>
</evidence>
<dbReference type="Pfam" id="PF00425">
    <property type="entry name" value="Chorismate_bind"/>
    <property type="match status" value="1"/>
</dbReference>
<evidence type="ECO:0000256" key="5">
    <source>
        <dbReference type="ARBA" id="ARBA00041564"/>
    </source>
</evidence>
<dbReference type="InterPro" id="IPR005801">
    <property type="entry name" value="ADC_synthase"/>
</dbReference>
<sequence>MSLQDNLPFVVYRKPNSKQVQSFFQKNTTLFFSNEFDEEGFVFAPFDNTKSSILIPLNESEVIHENLDDLSDNSKVVFESDSLKNKADIHIDLVKDAINAIKNNQFKKVVLSRDEEVLLKDFDAITVYQRLLVNYPTAFCYLWFHPKVGLWMGATPETLLDIKDNEFSTMSLAGTQIYNPEKETSWGEKELDEQQLVTDYITEKLREESEYLTVDNLETIKIGNLLHLRTKISGRAKYDIKSVIKVLHPTPAVCGFPKEESKSFILKNENYDRSFYTGFLGELNLTENNTRFSSLYVNLRCMQIKEDKAILYIGGGITKDSDPEKEWEETKVKSLAMKRVLS</sequence>
<protein>
    <recommendedName>
        <fullName evidence="3">isochorismate synthase</fullName>
        <ecNumber evidence="3">5.4.4.2</ecNumber>
    </recommendedName>
    <alternativeName>
        <fullName evidence="5">Isochorismate mutase</fullName>
    </alternativeName>
</protein>
<keyword evidence="8" id="KW-1185">Reference proteome</keyword>
<organism evidence="7 8">
    <name type="scientific">Tenacibaculum jejuense</name>
    <dbReference type="NCBI Taxonomy" id="584609"/>
    <lineage>
        <taxon>Bacteria</taxon>
        <taxon>Pseudomonadati</taxon>
        <taxon>Bacteroidota</taxon>
        <taxon>Flavobacteriia</taxon>
        <taxon>Flavobacteriales</taxon>
        <taxon>Flavobacteriaceae</taxon>
        <taxon>Tenacibaculum</taxon>
    </lineage>
</organism>
<name>A0A238UCK3_9FLAO</name>
<dbReference type="Gene3D" id="3.60.120.10">
    <property type="entry name" value="Anthranilate synthase"/>
    <property type="match status" value="1"/>
</dbReference>
<evidence type="ECO:0000313" key="8">
    <source>
        <dbReference type="Proteomes" id="UP000215214"/>
    </source>
</evidence>
<evidence type="ECO:0000256" key="3">
    <source>
        <dbReference type="ARBA" id="ARBA00012824"/>
    </source>
</evidence>
<dbReference type="InterPro" id="IPR004561">
    <property type="entry name" value="IsoChor_synthase"/>
</dbReference>
<dbReference type="GO" id="GO:0008909">
    <property type="term" value="F:isochorismate synthase activity"/>
    <property type="evidence" value="ECO:0007669"/>
    <property type="project" value="UniProtKB-EC"/>
</dbReference>